<evidence type="ECO:0000259" key="3">
    <source>
        <dbReference type="PROSITE" id="PS50893"/>
    </source>
</evidence>
<dbReference type="Pfam" id="PF00005">
    <property type="entry name" value="ABC_tran"/>
    <property type="match status" value="1"/>
</dbReference>
<dbReference type="InterPro" id="IPR027417">
    <property type="entry name" value="P-loop_NTPase"/>
</dbReference>
<dbReference type="PANTHER" id="PTHR43158">
    <property type="entry name" value="SKFA PEPTIDE EXPORT ATP-BINDING PROTEIN SKFE"/>
    <property type="match status" value="1"/>
</dbReference>
<protein>
    <recommendedName>
        <fullName evidence="3">ABC transporter domain-containing protein</fullName>
    </recommendedName>
</protein>
<dbReference type="PANTHER" id="PTHR43158:SF2">
    <property type="entry name" value="SKFA PEPTIDE EXPORT ATP-BINDING PROTEIN SKFE"/>
    <property type="match status" value="1"/>
</dbReference>
<dbReference type="GO" id="GO:0005524">
    <property type="term" value="F:ATP binding"/>
    <property type="evidence" value="ECO:0007669"/>
    <property type="project" value="UniProtKB-KW"/>
</dbReference>
<evidence type="ECO:0000313" key="4">
    <source>
        <dbReference type="EMBL" id="BFH72103.1"/>
    </source>
</evidence>
<evidence type="ECO:0000256" key="2">
    <source>
        <dbReference type="ARBA" id="ARBA00022840"/>
    </source>
</evidence>
<dbReference type="EMBL" id="AP031322">
    <property type="protein sequence ID" value="BFH72103.1"/>
    <property type="molecule type" value="Genomic_DNA"/>
</dbReference>
<dbReference type="Gene3D" id="3.40.50.300">
    <property type="entry name" value="P-loop containing nucleotide triphosphate hydrolases"/>
    <property type="match status" value="1"/>
</dbReference>
<dbReference type="SMART" id="SM00382">
    <property type="entry name" value="AAA"/>
    <property type="match status" value="1"/>
</dbReference>
<dbReference type="AlphaFoldDB" id="A0AAT9GN14"/>
<reference evidence="4" key="1">
    <citation type="submission" date="2024-03" db="EMBL/GenBank/DDBJ databases">
        <title>Complete genome sequence of Sulfurisphaera javensis strain KD-1.</title>
        <authorList>
            <person name="Sakai H."/>
            <person name="Nur N."/>
            <person name="Suwanto A."/>
            <person name="Kurosawa N."/>
        </authorList>
    </citation>
    <scope>NUCLEOTIDE SEQUENCE</scope>
    <source>
        <strain evidence="4">KD-1</strain>
    </source>
</reference>
<organism evidence="4">
    <name type="scientific">Sulfurisphaera javensis</name>
    <dbReference type="NCBI Taxonomy" id="2049879"/>
    <lineage>
        <taxon>Archaea</taxon>
        <taxon>Thermoproteota</taxon>
        <taxon>Thermoprotei</taxon>
        <taxon>Sulfolobales</taxon>
        <taxon>Sulfolobaceae</taxon>
        <taxon>Sulfurisphaera</taxon>
    </lineage>
</organism>
<accession>A0AAT9GN14</accession>
<dbReference type="PROSITE" id="PS50893">
    <property type="entry name" value="ABC_TRANSPORTER_2"/>
    <property type="match status" value="1"/>
</dbReference>
<dbReference type="RefSeq" id="WP_369610353.1">
    <property type="nucleotide sequence ID" value="NZ_AP031322.1"/>
</dbReference>
<name>A0AAT9GN14_9CREN</name>
<keyword evidence="1" id="KW-0547">Nucleotide-binding</keyword>
<dbReference type="GeneID" id="92352981"/>
<dbReference type="SUPFAM" id="SSF52540">
    <property type="entry name" value="P-loop containing nucleoside triphosphate hydrolases"/>
    <property type="match status" value="1"/>
</dbReference>
<feature type="domain" description="ABC transporter" evidence="3">
    <location>
        <begin position="2"/>
        <end position="196"/>
    </location>
</feature>
<dbReference type="GO" id="GO:0016887">
    <property type="term" value="F:ATP hydrolysis activity"/>
    <property type="evidence" value="ECO:0007669"/>
    <property type="project" value="InterPro"/>
</dbReference>
<dbReference type="InterPro" id="IPR003593">
    <property type="entry name" value="AAA+_ATPase"/>
</dbReference>
<sequence>MIKLKNVSKLVHNNEILSNITLQVEDKDRIGIVGLHGSGKTILMEILAGEIKPSSGEVYFDVDKRKIAYIPQVPKFPPYLKVKEILNLTSLEHFETIDLEKDKKVKDLSLEEKKKLSFYLYLPYSPKCLLIDDFTPGLKEIVKNFNGCVVISHHNLRDIWEFINDVIILFKGKIVFYDKKEKLLYKVVLYRSNEGIKEIWQREEEEENIEKDKIVEIRKVTPDEVFLHFYSRT</sequence>
<keyword evidence="2" id="KW-0067">ATP-binding</keyword>
<proteinExistence type="predicted"/>
<dbReference type="KEGG" id="sjv:SJAV_00470"/>
<evidence type="ECO:0000256" key="1">
    <source>
        <dbReference type="ARBA" id="ARBA00022741"/>
    </source>
</evidence>
<dbReference type="InterPro" id="IPR003439">
    <property type="entry name" value="ABC_transporter-like_ATP-bd"/>
</dbReference>
<gene>
    <name evidence="4" type="ORF">SJAV_00470</name>
</gene>